<keyword evidence="20" id="KW-1185">Reference proteome</keyword>
<dbReference type="InterPro" id="IPR007081">
    <property type="entry name" value="RNA_pol_Rpb1_5"/>
</dbReference>
<dbReference type="Gene3D" id="4.10.860.120">
    <property type="entry name" value="RNA polymerase II, clamp domain"/>
    <property type="match status" value="2"/>
</dbReference>
<proteinExistence type="inferred from homology"/>
<dbReference type="Gene3D" id="6.10.250.2940">
    <property type="match status" value="1"/>
</dbReference>
<evidence type="ECO:0000313" key="19">
    <source>
        <dbReference type="EMBL" id="CAL1528618.1"/>
    </source>
</evidence>
<accession>A0AAV2H4Z3</accession>
<dbReference type="Pfam" id="PF04983">
    <property type="entry name" value="RNA_pol_Rpb1_3"/>
    <property type="match status" value="1"/>
</dbReference>
<dbReference type="PANTHER" id="PTHR19376:SF37">
    <property type="entry name" value="DNA-DIRECTED RNA POLYMERASE II SUBUNIT RPB1"/>
    <property type="match status" value="1"/>
</dbReference>
<dbReference type="InterPro" id="IPR007073">
    <property type="entry name" value="RNA_pol_Rpb1_7"/>
</dbReference>
<dbReference type="GO" id="GO:0046872">
    <property type="term" value="F:metal ion binding"/>
    <property type="evidence" value="ECO:0007669"/>
    <property type="project" value="UniProtKB-KW"/>
</dbReference>
<keyword evidence="12" id="KW-0832">Ubl conjugation</keyword>
<dbReference type="Pfam" id="PF04990">
    <property type="entry name" value="RNA_pol_Rpb1_7"/>
    <property type="match status" value="1"/>
</dbReference>
<dbReference type="CDD" id="cd02584">
    <property type="entry name" value="RNAP_II_Rpb1_C"/>
    <property type="match status" value="1"/>
</dbReference>
<dbReference type="CDD" id="cd02733">
    <property type="entry name" value="RNAP_II_RPB1_N"/>
    <property type="match status" value="1"/>
</dbReference>
<dbReference type="Gene3D" id="6.20.50.80">
    <property type="match status" value="1"/>
</dbReference>
<keyword evidence="13" id="KW-0238">DNA-binding</keyword>
<comment type="similarity">
    <text evidence="2 16">Belongs to the RNA polymerase beta' chain family.</text>
</comment>
<organism evidence="19 20">
    <name type="scientific">Lymnaea stagnalis</name>
    <name type="common">Great pond snail</name>
    <name type="synonym">Helix stagnalis</name>
    <dbReference type="NCBI Taxonomy" id="6523"/>
    <lineage>
        <taxon>Eukaryota</taxon>
        <taxon>Metazoa</taxon>
        <taxon>Spiralia</taxon>
        <taxon>Lophotrochozoa</taxon>
        <taxon>Mollusca</taxon>
        <taxon>Gastropoda</taxon>
        <taxon>Heterobranchia</taxon>
        <taxon>Euthyneura</taxon>
        <taxon>Panpulmonata</taxon>
        <taxon>Hygrophila</taxon>
        <taxon>Lymnaeoidea</taxon>
        <taxon>Lymnaeidae</taxon>
        <taxon>Lymnaea</taxon>
    </lineage>
</organism>
<dbReference type="InterPro" id="IPR045867">
    <property type="entry name" value="DNA-dir_RpoC_beta_prime"/>
</dbReference>
<dbReference type="Proteomes" id="UP001497497">
    <property type="component" value="Unassembled WGS sequence"/>
</dbReference>
<keyword evidence="14 16" id="KW-0804">Transcription</keyword>
<dbReference type="InterPro" id="IPR038120">
    <property type="entry name" value="Rpb1_funnel_sf"/>
</dbReference>
<evidence type="ECO:0000256" key="12">
    <source>
        <dbReference type="ARBA" id="ARBA00022843"/>
    </source>
</evidence>
<sequence>MKMTVADCDTATGITVAGVGEPKAPLREVKKIQFGILDPQEILSMSVTDNGGIKYPEIMECGQPKLGGLMDPRQGVIDRTSRCQTCAGNLRECPGHFGHIELAKPVFHVAFLTKTIEILRCVCFFCSKLLMDPNHPEMIDIISKTKGWPQIRLEHVYNLCKTRNICNGGDEINNKEEIWKTERSEDAPKSHSGCGRYQPNIEINGLELIADWRQTNEPSRERRIVVSAERILEIFKRIMDDDCIVLGMDPKYARPDWMIVTVLPVPPLPLRPPVVTLEGGRNQNDLTHKLSDIVKANNRLRRNEQNGAAAHIILEDTKLLQYHCATLVDNEIPGLPKAVQKSGRPLKSFKQRLKGKEGRVRGNLMGKCVNFSARSVITPDPNLRIDQVGVPRTIAQNMTIPELVTPFNINHLQKLVISTQYPGARYIVRDNGERIDLRKFHRKASEIQLEIGYKVERHMTDNDVVALNRQPSLHKMSMMCHRVKVLPWSTFRLNLSVTTPYNADFDGDEMNLHLPQSLETRAEIYNLACVPRMIITPQANRPVMGIVQDTLCAVRKMTKRDVFIDRSQMMNLLMFLPTWDGRMPQPAILKPQPLWTGKQLFSLIIPGRVNCNRTHSTHPDAEDNGPYKWISPGDTRVLIEDAELISGIICKKSLGTSAGSLVHIIFLELGHEIAGEFYGNIQTVVNNWLLLEGHSIGIGDTIADQQTYQEIQDTIRNAKNDVIDVIEKAHNDELEPTPGNTLRQTFENQVNRILNAARDKTGSKAQQSLSEFNNFKAMVVSGSKGSKINISQVIACVGQQNVEGKRIPFGFKYRTLPHFIKDDYGPESRGFVENSYLAGLTPSEFFFHAMGGREGLIDTAVKTAETGYIQRRLIKSMESVMVKYDGTVRNQVEQVVQLRYGEDGLDACWVEFQSIPTLKPSDKAFERRFRFDATNERSMRKHLNEEVIRDLMGDASLMAEIEREWELLNEDRSNIRQVFSTGDARIVLPCNMDRIMWNAQKIFRIDKRKPSDLHPLKVIEGVRDLCRKLLIVVGEDKISYQANENATLLMKALIRATLCTKRVAEEHCLTSEAFEWVLGEIETKFQQAMVHPGEMVGALAAQSLGEPATQMTLNTFHYAGVSAKNVTLGVPRLKEIINISKKPKTPSLTVYLLGQAARDAERCKDVLCRLEHTTLRRVTANTAIYYDPDPMNTVIAEDQEWVSIYYEMPDFDASRISPWLLRIELDRKRMTDKKLTMEAISEKIQSGFGDDLNCIFNDDNAEKLVLRIRIMNSDENKYQDVSKENLCLINDVFLRCIEANLLSDMSLQGIEAIAKVYMHLPNTDDKKRVHITEEGEFKAVSEWILETDGSSLTKVLSERDVDPVRTYTNDIIEVFDTLGIEAVRKAIEREMNHVISFDGSYVNYRHLALLCDIMTSKGHLMAITRHGINRQETGALARCSFEETVDILMEAASHAEVDPMKGVSENIMLGQLAKIGTGCFELLLDAEKCKYGMEIPTNLGAGHMAGGAGTGMFFGAAGSPTSSMSPSMTPWGQVGTPGYASAWSPGVGSGMTPGGAGFSPSAASEVGFSPGYSPAWSPQPGSPGSPSSPYIPSPHGASSPSYSPSSPAYMPSSPAIATPQSPSYSPTSPSYSPSSPGYSPTSPKYSPTSPSYSPTSPSYSPTSPSYSPTSPSYSPTSPSYSPTSPSYSPTSPSYSPTSPSYSPTSPSYSPTSPSYSPTSPSYSPTSPSYSPTSPSYSPTSPSYSPTSPSYSPTSPSYSPTSPGYSPTSPSYSPSSPNYSPASPSYSPTSPSYSPTSPSYSPSSPSYSPSSPSYSPSSPNYSPSSPSYSPSSPKYSPSSPSYSPTSPSYSPSSPQYSPSSPKYSPSSPQYSPSSPQYSPASPSYSPSSPKYSPTSPRYSPASPDYSPSSPQYSPTSPSYSPSSPNYSPASPTYSPSSPKYSPTSPTSSPASPGYSPSSPAYSPNTPHYSPASPHYGTDLEDDDQ</sequence>
<evidence type="ECO:0000256" key="3">
    <source>
        <dbReference type="ARBA" id="ARBA00022478"/>
    </source>
</evidence>
<keyword evidence="11" id="KW-0460">Magnesium</keyword>
<evidence type="ECO:0000256" key="8">
    <source>
        <dbReference type="ARBA" id="ARBA00022723"/>
    </source>
</evidence>
<evidence type="ECO:0000256" key="2">
    <source>
        <dbReference type="ARBA" id="ARBA00006460"/>
    </source>
</evidence>
<comment type="function">
    <text evidence="16">DNA-dependent RNA polymerase catalyzes the transcription of DNA into RNA using the four ribonucleoside triphosphates as substrates.</text>
</comment>
<dbReference type="EC" id="2.7.7.6" evidence="16"/>
<name>A0AAV2H4Z3_LYMST</name>
<keyword evidence="15" id="KW-0539">Nucleus</keyword>
<dbReference type="PANTHER" id="PTHR19376">
    <property type="entry name" value="DNA-DIRECTED RNA POLYMERASE"/>
    <property type="match status" value="1"/>
</dbReference>
<dbReference type="Gene3D" id="1.10.150.390">
    <property type="match status" value="1"/>
</dbReference>
<dbReference type="Gene3D" id="3.30.1490.180">
    <property type="entry name" value="RNA polymerase ii"/>
    <property type="match status" value="1"/>
</dbReference>
<dbReference type="InterPro" id="IPR007083">
    <property type="entry name" value="RNA_pol_Rpb1_4"/>
</dbReference>
<dbReference type="PRINTS" id="PR01217">
    <property type="entry name" value="PRICHEXTENSN"/>
</dbReference>
<dbReference type="Pfam" id="PF04997">
    <property type="entry name" value="RNA_pol_Rpb1_1"/>
    <property type="match status" value="1"/>
</dbReference>
<evidence type="ECO:0000256" key="14">
    <source>
        <dbReference type="ARBA" id="ARBA00023163"/>
    </source>
</evidence>
<dbReference type="PROSITE" id="PS00115">
    <property type="entry name" value="RNA_POL_II_REPEAT"/>
    <property type="match status" value="23"/>
</dbReference>
<reference evidence="19 20" key="1">
    <citation type="submission" date="2024-04" db="EMBL/GenBank/DDBJ databases">
        <authorList>
            <consortium name="Genoscope - CEA"/>
            <person name="William W."/>
        </authorList>
    </citation>
    <scope>NUCLEOTIDE SEQUENCE [LARGE SCALE GENOMIC DNA]</scope>
</reference>
<feature type="region of interest" description="Disordered" evidence="17">
    <location>
        <begin position="1572"/>
        <end position="1983"/>
    </location>
</feature>
<dbReference type="Gene3D" id="3.30.1360.140">
    <property type="match status" value="1"/>
</dbReference>
<dbReference type="FunFam" id="1.10.274.100:FF:000001">
    <property type="entry name" value="DNA-directed RNA polymerase subunit"/>
    <property type="match status" value="1"/>
</dbReference>
<dbReference type="InterPro" id="IPR000684">
    <property type="entry name" value="RNA_pol_II_repeat_euk"/>
</dbReference>
<dbReference type="Gene3D" id="1.10.274.100">
    <property type="entry name" value="RNA polymerase Rpb1, domain 3"/>
    <property type="match status" value="1"/>
</dbReference>
<evidence type="ECO:0000256" key="15">
    <source>
        <dbReference type="ARBA" id="ARBA00023242"/>
    </source>
</evidence>
<dbReference type="InterPro" id="IPR042102">
    <property type="entry name" value="RNA_pol_Rpb1_3_sf"/>
</dbReference>
<evidence type="ECO:0000256" key="13">
    <source>
        <dbReference type="ARBA" id="ARBA00023125"/>
    </source>
</evidence>
<dbReference type="GO" id="GO:0005665">
    <property type="term" value="C:RNA polymerase II, core complex"/>
    <property type="evidence" value="ECO:0007669"/>
    <property type="project" value="TreeGrafter"/>
</dbReference>
<dbReference type="Pfam" id="PF05000">
    <property type="entry name" value="RNA_pol_Rpb1_4"/>
    <property type="match status" value="1"/>
</dbReference>
<dbReference type="GO" id="GO:0006366">
    <property type="term" value="P:transcription by RNA polymerase II"/>
    <property type="evidence" value="ECO:0007669"/>
    <property type="project" value="InterPro"/>
</dbReference>
<dbReference type="InterPro" id="IPR044893">
    <property type="entry name" value="RNA_pol_Rpb1_clamp_domain"/>
</dbReference>
<feature type="compositionally biased region" description="Low complexity" evidence="17">
    <location>
        <begin position="1573"/>
        <end position="1962"/>
    </location>
</feature>
<keyword evidence="10" id="KW-0862">Zinc</keyword>
<dbReference type="FunFam" id="1.10.132.30:FF:000001">
    <property type="entry name" value="DNA-directed RNA polymerase subunit"/>
    <property type="match status" value="1"/>
</dbReference>
<dbReference type="EMBL" id="CAXITT010000035">
    <property type="protein sequence ID" value="CAL1528618.1"/>
    <property type="molecule type" value="Genomic_DNA"/>
</dbReference>
<evidence type="ECO:0000313" key="20">
    <source>
        <dbReference type="Proteomes" id="UP001497497"/>
    </source>
</evidence>
<dbReference type="Pfam" id="PF00623">
    <property type="entry name" value="RNA_pol_Rpb1_2"/>
    <property type="match status" value="1"/>
</dbReference>
<keyword evidence="6 16" id="KW-0808">Transferase</keyword>
<evidence type="ECO:0000256" key="1">
    <source>
        <dbReference type="ARBA" id="ARBA00004123"/>
    </source>
</evidence>
<keyword evidence="5" id="KW-0597">Phosphoprotein</keyword>
<dbReference type="InterPro" id="IPR000722">
    <property type="entry name" value="RNA_pol_asu"/>
</dbReference>
<evidence type="ECO:0000256" key="6">
    <source>
        <dbReference type="ARBA" id="ARBA00022679"/>
    </source>
</evidence>
<feature type="domain" description="RNA polymerase N-terminal" evidence="18">
    <location>
        <begin position="256"/>
        <end position="558"/>
    </location>
</feature>
<evidence type="ECO:0000256" key="5">
    <source>
        <dbReference type="ARBA" id="ARBA00022553"/>
    </source>
</evidence>
<evidence type="ECO:0000256" key="10">
    <source>
        <dbReference type="ARBA" id="ARBA00022833"/>
    </source>
</evidence>
<dbReference type="InterPro" id="IPR007066">
    <property type="entry name" value="RNA_pol_Rpb1_3"/>
</dbReference>
<dbReference type="FunFam" id="3.30.1360.140:FF:000001">
    <property type="entry name" value="DNA-directed RNA polymerase subunit"/>
    <property type="match status" value="1"/>
</dbReference>
<keyword evidence="8" id="KW-0479">Metal-binding</keyword>
<dbReference type="InterPro" id="IPR038593">
    <property type="entry name" value="RNA_pol_Rpb1_7_sf"/>
</dbReference>
<dbReference type="NCBIfam" id="NF006336">
    <property type="entry name" value="PRK08566.1"/>
    <property type="match status" value="1"/>
</dbReference>
<dbReference type="Pfam" id="PF05001">
    <property type="entry name" value="RNA_pol_Rpb1_R"/>
    <property type="match status" value="16"/>
</dbReference>
<dbReference type="Gene3D" id="1.10.132.30">
    <property type="match status" value="1"/>
</dbReference>
<keyword evidence="3 16" id="KW-0240">DNA-directed RNA polymerase</keyword>
<dbReference type="GO" id="GO:0003677">
    <property type="term" value="F:DNA binding"/>
    <property type="evidence" value="ECO:0007669"/>
    <property type="project" value="UniProtKB-KW"/>
</dbReference>
<dbReference type="InterPro" id="IPR006592">
    <property type="entry name" value="RNA_pol_N"/>
</dbReference>
<evidence type="ECO:0000256" key="17">
    <source>
        <dbReference type="SAM" id="MobiDB-lite"/>
    </source>
</evidence>
<evidence type="ECO:0000256" key="16">
    <source>
        <dbReference type="RuleBase" id="RU004279"/>
    </source>
</evidence>
<evidence type="ECO:0000256" key="7">
    <source>
        <dbReference type="ARBA" id="ARBA00022695"/>
    </source>
</evidence>
<dbReference type="GO" id="GO:0003899">
    <property type="term" value="F:DNA-directed RNA polymerase activity"/>
    <property type="evidence" value="ECO:0007669"/>
    <property type="project" value="UniProtKB-EC"/>
</dbReference>
<comment type="subcellular location">
    <subcellularLocation>
        <location evidence="1">Nucleus</location>
    </subcellularLocation>
</comment>
<dbReference type="Gene3D" id="2.40.40.20">
    <property type="match status" value="1"/>
</dbReference>
<comment type="catalytic activity">
    <reaction evidence="16">
        <text>RNA(n) + a ribonucleoside 5'-triphosphate = RNA(n+1) + diphosphate</text>
        <dbReference type="Rhea" id="RHEA:21248"/>
        <dbReference type="Rhea" id="RHEA-COMP:14527"/>
        <dbReference type="Rhea" id="RHEA-COMP:17342"/>
        <dbReference type="ChEBI" id="CHEBI:33019"/>
        <dbReference type="ChEBI" id="CHEBI:61557"/>
        <dbReference type="ChEBI" id="CHEBI:140395"/>
        <dbReference type="EC" id="2.7.7.6"/>
    </reaction>
</comment>
<keyword evidence="4" id="KW-1017">Isopeptide bond</keyword>
<keyword evidence="7 16" id="KW-0548">Nucleotidyltransferase</keyword>
<keyword evidence="9" id="KW-0677">Repeat</keyword>
<dbReference type="Pfam" id="PF04992">
    <property type="entry name" value="RNA_pol_Rpb1_6"/>
    <property type="match status" value="1"/>
</dbReference>
<evidence type="ECO:0000259" key="18">
    <source>
        <dbReference type="SMART" id="SM00663"/>
    </source>
</evidence>
<dbReference type="InterPro" id="IPR007080">
    <property type="entry name" value="RNA_pol_Rpb1_1"/>
</dbReference>
<dbReference type="FunFam" id="1.10.150.390:FF:000001">
    <property type="entry name" value="DNA-directed RNA polymerase subunit"/>
    <property type="match status" value="1"/>
</dbReference>
<gene>
    <name evidence="19" type="ORF">GSLYS_00002788001</name>
</gene>
<dbReference type="InterPro" id="IPR007075">
    <property type="entry name" value="RNA_pol_Rpb1_6"/>
</dbReference>
<evidence type="ECO:0000256" key="11">
    <source>
        <dbReference type="ARBA" id="ARBA00022842"/>
    </source>
</evidence>
<dbReference type="Pfam" id="PF04998">
    <property type="entry name" value="RNA_pol_Rpb1_5"/>
    <property type="match status" value="1"/>
</dbReference>
<dbReference type="SMART" id="SM00663">
    <property type="entry name" value="RPOLA_N"/>
    <property type="match status" value="1"/>
</dbReference>
<dbReference type="FunFam" id="2.40.40.20:FF:000019">
    <property type="entry name" value="DNA-directed RNA polymerase II subunit RPB1"/>
    <property type="match status" value="1"/>
</dbReference>
<protein>
    <recommendedName>
        <fullName evidence="16">DNA-directed RNA polymerase subunit</fullName>
        <ecNumber evidence="16">2.7.7.6</ecNumber>
    </recommendedName>
</protein>
<dbReference type="SUPFAM" id="SSF64484">
    <property type="entry name" value="beta and beta-prime subunits of DNA dependent RNA-polymerase"/>
    <property type="match status" value="1"/>
</dbReference>
<evidence type="ECO:0000256" key="9">
    <source>
        <dbReference type="ARBA" id="ARBA00022737"/>
    </source>
</evidence>
<evidence type="ECO:0000256" key="4">
    <source>
        <dbReference type="ARBA" id="ARBA00022499"/>
    </source>
</evidence>
<dbReference type="FunFam" id="4.10.860.120:FF:000005">
    <property type="entry name" value="DNA-directed RNA polymerase subunit"/>
    <property type="match status" value="1"/>
</dbReference>
<comment type="caution">
    <text evidence="19">The sequence shown here is derived from an EMBL/GenBank/DDBJ whole genome shotgun (WGS) entry which is preliminary data.</text>
</comment>